<dbReference type="CDD" id="cd00146">
    <property type="entry name" value="PKD"/>
    <property type="match status" value="1"/>
</dbReference>
<dbReference type="InterPro" id="IPR022409">
    <property type="entry name" value="PKD/Chitinase_dom"/>
</dbReference>
<dbReference type="Gene3D" id="2.60.40.10">
    <property type="entry name" value="Immunoglobulins"/>
    <property type="match status" value="1"/>
</dbReference>
<organism evidence="8 9">
    <name type="scientific">Oryzias javanicus</name>
    <name type="common">Javanese ricefish</name>
    <name type="synonym">Aplocheilus javanicus</name>
    <dbReference type="NCBI Taxonomy" id="123683"/>
    <lineage>
        <taxon>Eukaryota</taxon>
        <taxon>Metazoa</taxon>
        <taxon>Chordata</taxon>
        <taxon>Craniata</taxon>
        <taxon>Vertebrata</taxon>
        <taxon>Euteleostomi</taxon>
        <taxon>Actinopterygii</taxon>
        <taxon>Neopterygii</taxon>
        <taxon>Teleostei</taxon>
        <taxon>Neoteleostei</taxon>
        <taxon>Acanthomorphata</taxon>
        <taxon>Ovalentaria</taxon>
        <taxon>Atherinomorphae</taxon>
        <taxon>Beloniformes</taxon>
        <taxon>Adrianichthyidae</taxon>
        <taxon>Oryziinae</taxon>
        <taxon>Oryzias</taxon>
    </lineage>
</organism>
<evidence type="ECO:0000259" key="7">
    <source>
        <dbReference type="PROSITE" id="PS50093"/>
    </source>
</evidence>
<dbReference type="GO" id="GO:0005886">
    <property type="term" value="C:plasma membrane"/>
    <property type="evidence" value="ECO:0007669"/>
    <property type="project" value="TreeGrafter"/>
</dbReference>
<keyword evidence="2" id="KW-0325">Glycoprotein</keyword>
<feature type="compositionally biased region" description="Polar residues" evidence="4">
    <location>
        <begin position="357"/>
        <end position="371"/>
    </location>
</feature>
<dbReference type="Pfam" id="PF26141">
    <property type="entry name" value="PMEL_NMB_N"/>
    <property type="match status" value="1"/>
</dbReference>
<name>A0A3S2MP92_ORYJA</name>
<reference evidence="8 9" key="2">
    <citation type="submission" date="2019-01" db="EMBL/GenBank/DDBJ databases">
        <title>A chromosome length genome reference of the Java medaka (oryzias javanicus).</title>
        <authorList>
            <person name="Herpin A."/>
            <person name="Takehana Y."/>
            <person name="Naruse K."/>
            <person name="Ansai S."/>
            <person name="Kawaguchi M."/>
        </authorList>
    </citation>
    <scope>NUCLEOTIDE SEQUENCE [LARGE SCALE GENOMIC DNA]</scope>
    <source>
        <strain evidence="8">RS831</strain>
        <tissue evidence="8">Whole body</tissue>
    </source>
</reference>
<dbReference type="SMART" id="SM00089">
    <property type="entry name" value="PKD"/>
    <property type="match status" value="1"/>
</dbReference>
<evidence type="ECO:0000256" key="1">
    <source>
        <dbReference type="ARBA" id="ARBA00022729"/>
    </source>
</evidence>
<protein>
    <recommendedName>
        <fullName evidence="7">PKD domain-containing protein</fullName>
    </recommendedName>
</protein>
<feature type="transmembrane region" description="Helical" evidence="5">
    <location>
        <begin position="529"/>
        <end position="549"/>
    </location>
</feature>
<keyword evidence="5" id="KW-1133">Transmembrane helix</keyword>
<dbReference type="InterPro" id="IPR059017">
    <property type="entry name" value="PMEL_NMB_N"/>
</dbReference>
<dbReference type="PANTHER" id="PTHR11861:SF12">
    <property type="entry name" value="MELANOCYTE PROTEIN PMEL 17 PRECURSOR"/>
    <property type="match status" value="1"/>
</dbReference>
<accession>A0A3S2MP92</accession>
<dbReference type="PANTHER" id="PTHR11861">
    <property type="entry name" value="MELANOCYTE PROTEIN PMEL 17-RELATED"/>
    <property type="match status" value="1"/>
</dbReference>
<feature type="compositionally biased region" description="Low complexity" evidence="4">
    <location>
        <begin position="346"/>
        <end position="356"/>
    </location>
</feature>
<dbReference type="OrthoDB" id="9939762at2759"/>
<dbReference type="GO" id="GO:0042470">
    <property type="term" value="C:melanosome"/>
    <property type="evidence" value="ECO:0007669"/>
    <property type="project" value="TreeGrafter"/>
</dbReference>
<feature type="region of interest" description="Disordered" evidence="4">
    <location>
        <begin position="287"/>
        <end position="311"/>
    </location>
</feature>
<evidence type="ECO:0000313" key="9">
    <source>
        <dbReference type="Proteomes" id="UP000283210"/>
    </source>
</evidence>
<feature type="domain" description="PKD" evidence="7">
    <location>
        <begin position="242"/>
        <end position="276"/>
    </location>
</feature>
<keyword evidence="1 6" id="KW-0732">Signal</keyword>
<dbReference type="InterPro" id="IPR000601">
    <property type="entry name" value="PKD_dom"/>
</dbReference>
<dbReference type="InterPro" id="IPR013783">
    <property type="entry name" value="Ig-like_fold"/>
</dbReference>
<dbReference type="InterPro" id="IPR035986">
    <property type="entry name" value="PKD_dom_sf"/>
</dbReference>
<proteinExistence type="inferred from homology"/>
<evidence type="ECO:0000256" key="3">
    <source>
        <dbReference type="ARBA" id="ARBA00025776"/>
    </source>
</evidence>
<feature type="chain" id="PRO_5018727888" description="PKD domain-containing protein" evidence="6">
    <location>
        <begin position="23"/>
        <end position="602"/>
    </location>
</feature>
<dbReference type="EMBL" id="CM012443">
    <property type="protein sequence ID" value="RVE71135.1"/>
    <property type="molecule type" value="Genomic_DNA"/>
</dbReference>
<dbReference type="GO" id="GO:0032438">
    <property type="term" value="P:melanosome organization"/>
    <property type="evidence" value="ECO:0007669"/>
    <property type="project" value="TreeGrafter"/>
</dbReference>
<gene>
    <name evidence="8" type="ORF">OJAV_G00071200</name>
</gene>
<dbReference type="InterPro" id="IPR046846">
    <property type="entry name" value="PKAT_KLD"/>
</dbReference>
<dbReference type="PROSITE" id="PS50093">
    <property type="entry name" value="PKD"/>
    <property type="match status" value="1"/>
</dbReference>
<evidence type="ECO:0000256" key="4">
    <source>
        <dbReference type="SAM" id="MobiDB-lite"/>
    </source>
</evidence>
<dbReference type="FunFam" id="2.60.40.10:FF:001512">
    <property type="entry name" value="Premelanosome protein a"/>
    <property type="match status" value="1"/>
</dbReference>
<sequence length="602" mass="65981">MRAAAAPLLLLLLLAVASLTVAKPKNRFIRYPSWDTKMYPVWKEGDPRFKDSWKGGRVSFNVDNDSPTLTRAKVTFTIDLEFPHNQKVQPDGEVVWAEDCVVNATKYWRHKPVYPAQNQDWKAVFPDGTPIKTDKRPAYVFVWKTWGQYWQVADGPSSSLTIDTDDIPLGSYTMDIVIYHYRSKEKFIPLGYASTQFSITDQIPFSVSLDQVNDVQAADMRFVQNRAIAFTVTLHDPSQYLSNADITFNWDFGDESGALISRELTVTHTYITSGSYKPQVVIQAVIPDKSCDPPPENPTDAPGPPADQGTTLKAPALVTALPVAVYTQPPLLNAVPSDSEDDAAEGEASASAASSSQSVHETLSEARTPSPVNKEGGAKPTGEKRRVVIAKRDAGGDDDSCVIYRYGSFCTGIDIFEGIEKVEIVQMENALVAAPRIASNVLDVTVTCEGSLPKEVCSVILDAECLKPIHTSCNMVEPSRECHLLLRHFFNESGLYCINVSMSNDVSFAATSAKVNVDMGSGLSSSGPILMMLGFLVLVLVVGMAAYSYKRFQSYVPLKKELPACEDPHLGASHGRSAASMCWNSDRPAENDNCPLLQDRSL</sequence>
<comment type="similarity">
    <text evidence="3">Belongs to the PMEL/NMB family.</text>
</comment>
<dbReference type="AlphaFoldDB" id="A0A3S2MP92"/>
<evidence type="ECO:0000256" key="6">
    <source>
        <dbReference type="SAM" id="SignalP"/>
    </source>
</evidence>
<dbReference type="SUPFAM" id="SSF49299">
    <property type="entry name" value="PKD domain"/>
    <property type="match status" value="1"/>
</dbReference>
<feature type="signal peptide" evidence="6">
    <location>
        <begin position="1"/>
        <end position="22"/>
    </location>
</feature>
<keyword evidence="5" id="KW-0812">Transmembrane</keyword>
<evidence type="ECO:0000256" key="5">
    <source>
        <dbReference type="SAM" id="Phobius"/>
    </source>
</evidence>
<evidence type="ECO:0000256" key="2">
    <source>
        <dbReference type="ARBA" id="ARBA00023180"/>
    </source>
</evidence>
<evidence type="ECO:0000313" key="8">
    <source>
        <dbReference type="EMBL" id="RVE71135.1"/>
    </source>
</evidence>
<dbReference type="InterPro" id="IPR045219">
    <property type="entry name" value="PKAT"/>
</dbReference>
<dbReference type="Pfam" id="PF00801">
    <property type="entry name" value="PKD"/>
    <property type="match status" value="1"/>
</dbReference>
<keyword evidence="9" id="KW-1185">Reference proteome</keyword>
<feature type="region of interest" description="Disordered" evidence="4">
    <location>
        <begin position="332"/>
        <end position="387"/>
    </location>
</feature>
<dbReference type="Proteomes" id="UP000283210">
    <property type="component" value="Chromosome 7"/>
</dbReference>
<keyword evidence="5" id="KW-0472">Membrane</keyword>
<dbReference type="Pfam" id="PF20433">
    <property type="entry name" value="PKAT_KLD"/>
    <property type="match status" value="1"/>
</dbReference>
<reference evidence="8 9" key="1">
    <citation type="submission" date="2018-11" db="EMBL/GenBank/DDBJ databases">
        <authorList>
            <person name="Lopez-Roques C."/>
            <person name="Donnadieu C."/>
            <person name="Bouchez O."/>
            <person name="Klopp C."/>
            <person name="Cabau C."/>
            <person name="Zahm M."/>
        </authorList>
    </citation>
    <scope>NUCLEOTIDE SEQUENCE [LARGE SCALE GENOMIC DNA]</scope>
    <source>
        <strain evidence="8">RS831</strain>
        <tissue evidence="8">Whole body</tissue>
    </source>
</reference>
<feature type="compositionally biased region" description="Pro residues" evidence="4">
    <location>
        <begin position="292"/>
        <end position="305"/>
    </location>
</feature>